<dbReference type="InterPro" id="IPR007654">
    <property type="entry name" value="NAD-dep_histone_deAcase_SIR2_N"/>
</dbReference>
<keyword evidence="12" id="KW-0804">Transcription</keyword>
<feature type="compositionally biased region" description="Basic residues" evidence="15">
    <location>
        <begin position="364"/>
        <end position="374"/>
    </location>
</feature>
<evidence type="ECO:0000256" key="15">
    <source>
        <dbReference type="SAM" id="MobiDB-lite"/>
    </source>
</evidence>
<evidence type="ECO:0000256" key="5">
    <source>
        <dbReference type="ARBA" id="ARBA00022491"/>
    </source>
</evidence>
<feature type="compositionally biased region" description="Acidic residues" evidence="15">
    <location>
        <begin position="87"/>
        <end position="97"/>
    </location>
</feature>
<evidence type="ECO:0000259" key="16">
    <source>
        <dbReference type="PROSITE" id="PS50305"/>
    </source>
</evidence>
<comment type="subcellular location">
    <subcellularLocation>
        <location evidence="3">Mitochondrion</location>
    </subcellularLocation>
    <subcellularLocation>
        <location evidence="2">Nucleus</location>
    </subcellularLocation>
</comment>
<dbReference type="InterPro" id="IPR029035">
    <property type="entry name" value="DHS-like_NAD/FAD-binding_dom"/>
</dbReference>
<protein>
    <submittedName>
        <fullName evidence="17">DHS-like NAD/FAD-binding domain-containing protein</fullName>
    </submittedName>
</protein>
<evidence type="ECO:0000256" key="4">
    <source>
        <dbReference type="ARBA" id="ARBA00006924"/>
    </source>
</evidence>
<evidence type="ECO:0000256" key="10">
    <source>
        <dbReference type="ARBA" id="ARBA00023027"/>
    </source>
</evidence>
<keyword evidence="5" id="KW-0678">Repressor</keyword>
<evidence type="ECO:0000313" key="17">
    <source>
        <dbReference type="EMBL" id="KAF9482627.1"/>
    </source>
</evidence>
<feature type="region of interest" description="Disordered" evidence="15">
    <location>
        <begin position="361"/>
        <end position="391"/>
    </location>
</feature>
<evidence type="ECO:0000256" key="2">
    <source>
        <dbReference type="ARBA" id="ARBA00004123"/>
    </source>
</evidence>
<evidence type="ECO:0000313" key="18">
    <source>
        <dbReference type="Proteomes" id="UP000807469"/>
    </source>
</evidence>
<dbReference type="GO" id="GO:0070403">
    <property type="term" value="F:NAD+ binding"/>
    <property type="evidence" value="ECO:0007669"/>
    <property type="project" value="InterPro"/>
</dbReference>
<dbReference type="Proteomes" id="UP000807469">
    <property type="component" value="Unassembled WGS sequence"/>
</dbReference>
<dbReference type="Pfam" id="PF02146">
    <property type="entry name" value="SIR2"/>
    <property type="match status" value="1"/>
</dbReference>
<feature type="domain" description="Deacetylase sirtuin-type" evidence="16">
    <location>
        <begin position="196"/>
        <end position="484"/>
    </location>
</feature>
<evidence type="ECO:0000256" key="12">
    <source>
        <dbReference type="ARBA" id="ARBA00023163"/>
    </source>
</evidence>
<dbReference type="Gene3D" id="3.40.50.1220">
    <property type="entry name" value="TPP-binding domain"/>
    <property type="match status" value="1"/>
</dbReference>
<feature type="region of interest" description="Disordered" evidence="15">
    <location>
        <begin position="560"/>
        <end position="602"/>
    </location>
</feature>
<dbReference type="InterPro" id="IPR050134">
    <property type="entry name" value="NAD-dep_sirtuin_deacylases"/>
</dbReference>
<feature type="region of interest" description="Disordered" evidence="15">
    <location>
        <begin position="1"/>
        <end position="34"/>
    </location>
</feature>
<feature type="region of interest" description="Disordered" evidence="15">
    <location>
        <begin position="490"/>
        <end position="532"/>
    </location>
</feature>
<evidence type="ECO:0000256" key="11">
    <source>
        <dbReference type="ARBA" id="ARBA00023128"/>
    </source>
</evidence>
<evidence type="ECO:0000256" key="9">
    <source>
        <dbReference type="ARBA" id="ARBA00023015"/>
    </source>
</evidence>
<evidence type="ECO:0000256" key="6">
    <source>
        <dbReference type="ARBA" id="ARBA00022679"/>
    </source>
</evidence>
<keyword evidence="7 14" id="KW-0479">Metal-binding</keyword>
<feature type="compositionally biased region" description="Polar residues" evidence="15">
    <location>
        <begin position="563"/>
        <end position="579"/>
    </location>
</feature>
<name>A0A9P5Z7X6_9AGAR</name>
<dbReference type="GO" id="GO:0005739">
    <property type="term" value="C:mitochondrion"/>
    <property type="evidence" value="ECO:0007669"/>
    <property type="project" value="UniProtKB-SubCell"/>
</dbReference>
<dbReference type="GO" id="GO:0046970">
    <property type="term" value="F:histone H4K16 deacetylase activity, NAD-dependent"/>
    <property type="evidence" value="ECO:0007669"/>
    <property type="project" value="TreeGrafter"/>
</dbReference>
<dbReference type="AlphaFoldDB" id="A0A9P5Z7X6"/>
<feature type="binding site" evidence="14">
    <location>
        <position position="330"/>
    </location>
    <ligand>
        <name>Zn(2+)</name>
        <dbReference type="ChEBI" id="CHEBI:29105"/>
    </ligand>
</feature>
<feature type="binding site" evidence="14">
    <location>
        <position position="354"/>
    </location>
    <ligand>
        <name>Zn(2+)</name>
        <dbReference type="ChEBI" id="CHEBI:29105"/>
    </ligand>
</feature>
<feature type="region of interest" description="Disordered" evidence="15">
    <location>
        <begin position="76"/>
        <end position="97"/>
    </location>
</feature>
<dbReference type="OrthoDB" id="420264at2759"/>
<comment type="caution">
    <text evidence="17">The sequence shown here is derived from an EMBL/GenBank/DDBJ whole genome shotgun (WGS) entry which is preliminary data.</text>
</comment>
<dbReference type="InterPro" id="IPR026591">
    <property type="entry name" value="Sirtuin_cat_small_dom_sf"/>
</dbReference>
<evidence type="ECO:0000256" key="14">
    <source>
        <dbReference type="PROSITE-ProRule" id="PRU00236"/>
    </source>
</evidence>
<dbReference type="InterPro" id="IPR026590">
    <property type="entry name" value="Ssirtuin_cat_dom"/>
</dbReference>
<dbReference type="Pfam" id="PF04574">
    <property type="entry name" value="DUF592"/>
    <property type="match status" value="1"/>
</dbReference>
<keyword evidence="13" id="KW-0539">Nucleus</keyword>
<keyword evidence="9" id="KW-0805">Transcription regulation</keyword>
<gene>
    <name evidence="17" type="ORF">BDN70DRAFT_874805</name>
</gene>
<accession>A0A9P5Z7X6</accession>
<dbReference type="EMBL" id="MU155163">
    <property type="protein sequence ID" value="KAF9482627.1"/>
    <property type="molecule type" value="Genomic_DNA"/>
</dbReference>
<evidence type="ECO:0000256" key="1">
    <source>
        <dbReference type="ARBA" id="ARBA00001947"/>
    </source>
</evidence>
<keyword evidence="11" id="KW-0496">Mitochondrion</keyword>
<sequence length="602" mass="66938">MNNPGGASITLNSEHTVHVSNHVDPLGDDARPATSGKIENELLALQVQAFLEASEDVDVDAETIEDILEVLVDTDENVDSEMPQSQMDEDEDSHDDDEVDVYPLVTSTFPARESASESTGKETWTKQETKQMLHLLKERGAAEFIDEYVKARNIPVPKLLAAFGIELCPELQNRRPKTMLYFLRVAMSHQLRNREKLQQYNTIDDAVQLIQKSKRILILTGAGISVSCGIPDFRSRDGLYASLKNKGEYDLDDPQQMFDIHYFKENPSASQIYPSNFVPSPCHRFIKAVENNGKLLRNYTQNIDTLETLAGVERVLQCHGSFAMASCLQCRERVLGTEIEADILGQKVPLCKKCNTAPSTPIKAKGKKSKKKAKGQWDSEDEDESDGPVYPPGIMKPDITFFGEKLTDDFDHSLAEDRFKVDLLLIIGTSLKVSPVAEITSHLPHSIPQILINKTPIRHINPDIVLLGNADDIVLHLCNELGWELPVPKEPLPSPPQPAVNATRLQPPRGLMNMKKRPSTEDSEFGSRPPERIGSSHVWLFDGAEGGRWLQQLKKQLGIQRSVPPSATNSGYNTRSSTPVVGASPSKEGLDGRRETKKPRMA</sequence>
<evidence type="ECO:0000256" key="7">
    <source>
        <dbReference type="ARBA" id="ARBA00022723"/>
    </source>
</evidence>
<proteinExistence type="inferred from homology"/>
<feature type="binding site" evidence="14">
    <location>
        <position position="351"/>
    </location>
    <ligand>
        <name>Zn(2+)</name>
        <dbReference type="ChEBI" id="CHEBI:29105"/>
    </ligand>
</feature>
<dbReference type="InterPro" id="IPR003000">
    <property type="entry name" value="Sirtuin"/>
</dbReference>
<dbReference type="GO" id="GO:0005634">
    <property type="term" value="C:nucleus"/>
    <property type="evidence" value="ECO:0007669"/>
    <property type="project" value="UniProtKB-SubCell"/>
</dbReference>
<dbReference type="Gene3D" id="3.30.1600.10">
    <property type="entry name" value="SIR2/SIRT2 'Small Domain"/>
    <property type="match status" value="1"/>
</dbReference>
<feature type="compositionally biased region" description="Polar residues" evidence="15">
    <location>
        <begin position="1"/>
        <end position="14"/>
    </location>
</feature>
<dbReference type="PROSITE" id="PS50305">
    <property type="entry name" value="SIRTUIN"/>
    <property type="match status" value="1"/>
</dbReference>
<dbReference type="PANTHER" id="PTHR11085">
    <property type="entry name" value="NAD-DEPENDENT PROTEIN DEACYLASE SIRTUIN-5, MITOCHONDRIAL-RELATED"/>
    <property type="match status" value="1"/>
</dbReference>
<keyword evidence="6" id="KW-0808">Transferase</keyword>
<comment type="cofactor">
    <cofactor evidence="1">
        <name>Zn(2+)</name>
        <dbReference type="ChEBI" id="CHEBI:29105"/>
    </cofactor>
</comment>
<comment type="similarity">
    <text evidence="4">Belongs to the sirtuin family. Class I subfamily.</text>
</comment>
<dbReference type="PANTHER" id="PTHR11085:SF9">
    <property type="entry name" value="NAD-DEPENDENT PROTEIN DEACETYLASE SIRTUIN-1"/>
    <property type="match status" value="1"/>
</dbReference>
<evidence type="ECO:0000256" key="13">
    <source>
        <dbReference type="ARBA" id="ARBA00023242"/>
    </source>
</evidence>
<dbReference type="GO" id="GO:0046872">
    <property type="term" value="F:metal ion binding"/>
    <property type="evidence" value="ECO:0007669"/>
    <property type="project" value="UniProtKB-KW"/>
</dbReference>
<dbReference type="SUPFAM" id="SSF52467">
    <property type="entry name" value="DHS-like NAD/FAD-binding domain"/>
    <property type="match status" value="1"/>
</dbReference>
<evidence type="ECO:0000256" key="8">
    <source>
        <dbReference type="ARBA" id="ARBA00022833"/>
    </source>
</evidence>
<organism evidence="17 18">
    <name type="scientific">Pholiota conissans</name>
    <dbReference type="NCBI Taxonomy" id="109636"/>
    <lineage>
        <taxon>Eukaryota</taxon>
        <taxon>Fungi</taxon>
        <taxon>Dikarya</taxon>
        <taxon>Basidiomycota</taxon>
        <taxon>Agaricomycotina</taxon>
        <taxon>Agaricomycetes</taxon>
        <taxon>Agaricomycetidae</taxon>
        <taxon>Agaricales</taxon>
        <taxon>Agaricineae</taxon>
        <taxon>Strophariaceae</taxon>
        <taxon>Pholiota</taxon>
    </lineage>
</organism>
<keyword evidence="8 14" id="KW-0862">Zinc</keyword>
<keyword evidence="18" id="KW-1185">Reference proteome</keyword>
<reference evidence="17" key="1">
    <citation type="submission" date="2020-11" db="EMBL/GenBank/DDBJ databases">
        <authorList>
            <consortium name="DOE Joint Genome Institute"/>
            <person name="Ahrendt S."/>
            <person name="Riley R."/>
            <person name="Andreopoulos W."/>
            <person name="Labutti K."/>
            <person name="Pangilinan J."/>
            <person name="Ruiz-Duenas F.J."/>
            <person name="Barrasa J.M."/>
            <person name="Sanchez-Garcia M."/>
            <person name="Camarero S."/>
            <person name="Miyauchi S."/>
            <person name="Serrano A."/>
            <person name="Linde D."/>
            <person name="Babiker R."/>
            <person name="Drula E."/>
            <person name="Ayuso-Fernandez I."/>
            <person name="Pacheco R."/>
            <person name="Padilla G."/>
            <person name="Ferreira P."/>
            <person name="Barriuso J."/>
            <person name="Kellner H."/>
            <person name="Castanera R."/>
            <person name="Alfaro M."/>
            <person name="Ramirez L."/>
            <person name="Pisabarro A.G."/>
            <person name="Kuo A."/>
            <person name="Tritt A."/>
            <person name="Lipzen A."/>
            <person name="He G."/>
            <person name="Yan M."/>
            <person name="Ng V."/>
            <person name="Cullen D."/>
            <person name="Martin F."/>
            <person name="Rosso M.-N."/>
            <person name="Henrissat B."/>
            <person name="Hibbett D."/>
            <person name="Martinez A.T."/>
            <person name="Grigoriev I.V."/>
        </authorList>
    </citation>
    <scope>NUCLEOTIDE SEQUENCE</scope>
    <source>
        <strain evidence="17">CIRM-BRFM 674</strain>
    </source>
</reference>
<evidence type="ECO:0000256" key="3">
    <source>
        <dbReference type="ARBA" id="ARBA00004173"/>
    </source>
</evidence>
<feature type="binding site" evidence="14">
    <location>
        <position position="327"/>
    </location>
    <ligand>
        <name>Zn(2+)</name>
        <dbReference type="ChEBI" id="CHEBI:29105"/>
    </ligand>
</feature>
<keyword evidence="10" id="KW-0520">NAD</keyword>
<feature type="active site" description="Proton acceptor" evidence="14">
    <location>
        <position position="319"/>
    </location>
</feature>